<dbReference type="InterPro" id="IPR038601">
    <property type="entry name" value="MttB-like_sf"/>
</dbReference>
<dbReference type="PIRSF" id="PIRSF037567">
    <property type="entry name" value="MTTB_MeTrfase"/>
    <property type="match status" value="1"/>
</dbReference>
<name>A0ABU8XQC9_9PROT</name>
<dbReference type="GO" id="GO:0008168">
    <property type="term" value="F:methyltransferase activity"/>
    <property type="evidence" value="ECO:0007669"/>
    <property type="project" value="UniProtKB-KW"/>
</dbReference>
<sequence length="508" mass="55529">MSGEGRRGGREARRAARTSVAVRSLPALKRKLPLYEVLSEEQVERIHDTAMRLLETVGIEFREDEALAKWKKAGAQVHDQRVRIPRELLMELVAKAPERFTLHARNPERSAEIGGNTMVFGPTYGSPFVRGFDGERRYGTIADLNNLHKLAYMAPALQNTGSVICEPVDVPIPKRHLHITYSAIRHSDKSFMGPVTHPSRAEDAVRMCEIVFGREFVHDNAVMVGLINGNSPLVWDATMIGALRVYACSGQAMVVAPFTLAGANTPASATATVAELIAEALSAIAYAQLERPGAKMILGSFLAAVSMKSGAPMAGTGELGLMNLMIGQMARKYRLPWRSSGMLTGSKITDAQAGYESAFNMFPIMLAGANYVMHCAGWTEAGLTASYAKFMLDAEQMEMLWKFGQGPRFEDFDEAIATVGEVGPGGHFLGTAHTQAHFQDAFFMAELFDNNSFEQWLADGEKDAATRGLEAARKALDAYVAPPIDPGVDEALLDFIRRREAELPDEQS</sequence>
<organism evidence="5 6">
    <name type="scientific">Benzoatithermus flavus</name>
    <dbReference type="NCBI Taxonomy" id="3108223"/>
    <lineage>
        <taxon>Bacteria</taxon>
        <taxon>Pseudomonadati</taxon>
        <taxon>Pseudomonadota</taxon>
        <taxon>Alphaproteobacteria</taxon>
        <taxon>Geminicoccales</taxon>
        <taxon>Geminicoccaceae</taxon>
        <taxon>Benzoatithermus</taxon>
    </lineage>
</organism>
<reference evidence="5 6" key="1">
    <citation type="submission" date="2024-01" db="EMBL/GenBank/DDBJ databases">
        <title>Multi-omics insights into the function and evolution of sodium benzoate biodegradation pathways in Benzoatithermus flavus gen. nov., sp. nov. from hot spring.</title>
        <authorList>
            <person name="Hu C.-J."/>
            <person name="Li W.-J."/>
        </authorList>
    </citation>
    <scope>NUCLEOTIDE SEQUENCE [LARGE SCALE GENOMIC DNA]</scope>
    <source>
        <strain evidence="5 6">SYSU G07066</strain>
    </source>
</reference>
<accession>A0ABU8XQC9</accession>
<keyword evidence="6" id="KW-1185">Reference proteome</keyword>
<gene>
    <name evidence="5" type="ORF">U1T56_05625</name>
</gene>
<dbReference type="EMBL" id="JBBLZC010000004">
    <property type="protein sequence ID" value="MEK0082620.1"/>
    <property type="molecule type" value="Genomic_DNA"/>
</dbReference>
<dbReference type="Pfam" id="PF06253">
    <property type="entry name" value="MTTB"/>
    <property type="match status" value="1"/>
</dbReference>
<keyword evidence="3 4" id="KW-0808">Transferase</keyword>
<protein>
    <recommendedName>
        <fullName evidence="4">Methyltransferase</fullName>
        <ecNumber evidence="4">2.1.1.-</ecNumber>
    </recommendedName>
</protein>
<evidence type="ECO:0000256" key="3">
    <source>
        <dbReference type="ARBA" id="ARBA00022679"/>
    </source>
</evidence>
<keyword evidence="2 5" id="KW-0489">Methyltransferase</keyword>
<evidence type="ECO:0000313" key="6">
    <source>
        <dbReference type="Proteomes" id="UP001375743"/>
    </source>
</evidence>
<evidence type="ECO:0000313" key="5">
    <source>
        <dbReference type="EMBL" id="MEK0082620.1"/>
    </source>
</evidence>
<dbReference type="EC" id="2.1.1.-" evidence="4"/>
<dbReference type="Proteomes" id="UP001375743">
    <property type="component" value="Unassembled WGS sequence"/>
</dbReference>
<comment type="similarity">
    <text evidence="1 4">Belongs to the trimethylamine methyltransferase family.</text>
</comment>
<evidence type="ECO:0000256" key="2">
    <source>
        <dbReference type="ARBA" id="ARBA00022603"/>
    </source>
</evidence>
<dbReference type="RefSeq" id="WP_418158470.1">
    <property type="nucleotide sequence ID" value="NZ_JBBLZC010000004.1"/>
</dbReference>
<dbReference type="InterPro" id="IPR010426">
    <property type="entry name" value="MTTB_MeTrfase"/>
</dbReference>
<dbReference type="Gene3D" id="3.20.20.480">
    <property type="entry name" value="Trimethylamine methyltransferase-like"/>
    <property type="match status" value="1"/>
</dbReference>
<proteinExistence type="inferred from homology"/>
<evidence type="ECO:0000256" key="4">
    <source>
        <dbReference type="PIRNR" id="PIRNR037567"/>
    </source>
</evidence>
<evidence type="ECO:0000256" key="1">
    <source>
        <dbReference type="ARBA" id="ARBA00007137"/>
    </source>
</evidence>
<dbReference type="GO" id="GO:0032259">
    <property type="term" value="P:methylation"/>
    <property type="evidence" value="ECO:0007669"/>
    <property type="project" value="UniProtKB-KW"/>
</dbReference>
<comment type="caution">
    <text evidence="5">The sequence shown here is derived from an EMBL/GenBank/DDBJ whole genome shotgun (WGS) entry which is preliminary data.</text>
</comment>